<dbReference type="EMBL" id="CP036164">
    <property type="protein sequence ID" value="QBF46310.1"/>
    <property type="molecule type" value="Genomic_DNA"/>
</dbReference>
<dbReference type="InterPro" id="IPR029058">
    <property type="entry name" value="AB_hydrolase_fold"/>
</dbReference>
<dbReference type="InterPro" id="IPR013094">
    <property type="entry name" value="AB_hydrolase_3"/>
</dbReference>
<dbReference type="KEGG" id="jli:EXU32_08630"/>
<name>A0A4P6MXF2_9MICO</name>
<gene>
    <name evidence="2" type="ORF">EXU32_08630</name>
</gene>
<accession>A0A4P6MXF2</accession>
<dbReference type="OrthoDB" id="255603at2"/>
<dbReference type="Proteomes" id="UP000290408">
    <property type="component" value="Chromosome"/>
</dbReference>
<feature type="domain" description="Alpha/beta hydrolase fold-3" evidence="1">
    <location>
        <begin position="74"/>
        <end position="239"/>
    </location>
</feature>
<dbReference type="GO" id="GO:0016787">
    <property type="term" value="F:hydrolase activity"/>
    <property type="evidence" value="ECO:0007669"/>
    <property type="project" value="InterPro"/>
</dbReference>
<dbReference type="Pfam" id="PF07859">
    <property type="entry name" value="Abhydrolase_3"/>
    <property type="match status" value="1"/>
</dbReference>
<organism evidence="2 3">
    <name type="scientific">Janibacter limosus</name>
    <dbReference type="NCBI Taxonomy" id="53458"/>
    <lineage>
        <taxon>Bacteria</taxon>
        <taxon>Bacillati</taxon>
        <taxon>Actinomycetota</taxon>
        <taxon>Actinomycetes</taxon>
        <taxon>Micrococcales</taxon>
        <taxon>Intrasporangiaceae</taxon>
        <taxon>Janibacter</taxon>
    </lineage>
</organism>
<reference evidence="2 3" key="1">
    <citation type="submission" date="2019-02" db="EMBL/GenBank/DDBJ databases">
        <title>Genomic data mining of an Antarctic deep-sea actinobacterium, Janibacterlimosus P3-3-X1.</title>
        <authorList>
            <person name="Liao L."/>
            <person name="Chen B."/>
        </authorList>
    </citation>
    <scope>NUCLEOTIDE SEQUENCE [LARGE SCALE GENOMIC DNA]</scope>
    <source>
        <strain evidence="2 3">P3-3-X1</strain>
    </source>
</reference>
<dbReference type="AlphaFoldDB" id="A0A4P6MXF2"/>
<dbReference type="Gene3D" id="3.40.50.1820">
    <property type="entry name" value="alpha/beta hydrolase"/>
    <property type="match status" value="1"/>
</dbReference>
<dbReference type="SUPFAM" id="SSF53474">
    <property type="entry name" value="alpha/beta-Hydrolases"/>
    <property type="match status" value="1"/>
</dbReference>
<keyword evidence="3" id="KW-1185">Reference proteome</keyword>
<proteinExistence type="predicted"/>
<evidence type="ECO:0000313" key="2">
    <source>
        <dbReference type="EMBL" id="QBF46310.1"/>
    </source>
</evidence>
<evidence type="ECO:0000313" key="3">
    <source>
        <dbReference type="Proteomes" id="UP000290408"/>
    </source>
</evidence>
<evidence type="ECO:0000259" key="1">
    <source>
        <dbReference type="Pfam" id="PF07859"/>
    </source>
</evidence>
<sequence>MSSTRRLRIQWEAGAVTAEDAALDRLLDEGSTLACPVTAYGSQPDQVYETCTPDAAAPASDAAAPTASTPPTLIVVHGGYFRPAIDRTHARPMARALAAAGWRVVLAEYRRVPGDPTATTDDLTALDTHLREAGHEIACWVGHSAGGALVMWRALHHALPPTRAVALAPVADFDTAVADHLGNDAVRDWIGADPQQAPDLYAQLDPTRLAAAADLAAPNLTATNPAAAQRITVLHGEDDATVPLRLTQGWERTVLPGAHHFDVIDPASSHWPSVVAALTQG</sequence>
<protein>
    <recommendedName>
        <fullName evidence="1">Alpha/beta hydrolase fold-3 domain-containing protein</fullName>
    </recommendedName>
</protein>